<reference evidence="1 2" key="1">
    <citation type="journal article" date="2019" name="Commun. Biol.">
        <title>The bagworm genome reveals a unique fibroin gene that provides high tensile strength.</title>
        <authorList>
            <person name="Kono N."/>
            <person name="Nakamura H."/>
            <person name="Ohtoshi R."/>
            <person name="Tomita M."/>
            <person name="Numata K."/>
            <person name="Arakawa K."/>
        </authorList>
    </citation>
    <scope>NUCLEOTIDE SEQUENCE [LARGE SCALE GENOMIC DNA]</scope>
</reference>
<dbReference type="AlphaFoldDB" id="A0A4C1XIN0"/>
<keyword evidence="2" id="KW-1185">Reference proteome</keyword>
<accession>A0A4C1XIN0</accession>
<name>A0A4C1XIN0_EUMVA</name>
<dbReference type="Proteomes" id="UP000299102">
    <property type="component" value="Unassembled WGS sequence"/>
</dbReference>
<proteinExistence type="predicted"/>
<dbReference type="EMBL" id="BGZK01000854">
    <property type="protein sequence ID" value="GBP62960.1"/>
    <property type="molecule type" value="Genomic_DNA"/>
</dbReference>
<comment type="caution">
    <text evidence="1">The sequence shown here is derived from an EMBL/GenBank/DDBJ whole genome shotgun (WGS) entry which is preliminary data.</text>
</comment>
<evidence type="ECO:0000313" key="2">
    <source>
        <dbReference type="Proteomes" id="UP000299102"/>
    </source>
</evidence>
<organism evidence="1 2">
    <name type="scientific">Eumeta variegata</name>
    <name type="common">Bagworm moth</name>
    <name type="synonym">Eumeta japonica</name>
    <dbReference type="NCBI Taxonomy" id="151549"/>
    <lineage>
        <taxon>Eukaryota</taxon>
        <taxon>Metazoa</taxon>
        <taxon>Ecdysozoa</taxon>
        <taxon>Arthropoda</taxon>
        <taxon>Hexapoda</taxon>
        <taxon>Insecta</taxon>
        <taxon>Pterygota</taxon>
        <taxon>Neoptera</taxon>
        <taxon>Endopterygota</taxon>
        <taxon>Lepidoptera</taxon>
        <taxon>Glossata</taxon>
        <taxon>Ditrysia</taxon>
        <taxon>Tineoidea</taxon>
        <taxon>Psychidae</taxon>
        <taxon>Oiketicinae</taxon>
        <taxon>Eumeta</taxon>
    </lineage>
</organism>
<evidence type="ECO:0000313" key="1">
    <source>
        <dbReference type="EMBL" id="GBP62960.1"/>
    </source>
</evidence>
<sequence>MRAHRIDVFVIHSSRRVTIMKFITEINKNVLEFCKPIINRRLSWCFIAKSSSKLSEAFKGCGKCSGRQSECGRKGVGRRAHPDRVLLAAHRTPATRCRSRSTAGAATDCTRMRRGVTVSVLALALAVCAAARRPPDPDFEFADVDQVPIY</sequence>
<protein>
    <submittedName>
        <fullName evidence="1">Uncharacterized protein</fullName>
    </submittedName>
</protein>
<gene>
    <name evidence="1" type="ORF">EVAR_95915_1</name>
</gene>